<dbReference type="RefSeq" id="WP_156352367.1">
    <property type="nucleotide sequence ID" value="NZ_CACRST010000006.1"/>
</dbReference>
<proteinExistence type="predicted"/>
<organism evidence="1">
    <name type="scientific">Blautia glucerasea</name>
    <dbReference type="NCBI Taxonomy" id="536633"/>
    <lineage>
        <taxon>Bacteria</taxon>
        <taxon>Bacillati</taxon>
        <taxon>Bacillota</taxon>
        <taxon>Clostridia</taxon>
        <taxon>Lachnospirales</taxon>
        <taxon>Lachnospiraceae</taxon>
        <taxon>Blautia</taxon>
    </lineage>
</organism>
<protein>
    <submittedName>
        <fullName evidence="1">Uncharacterized protein</fullName>
    </submittedName>
</protein>
<sequence>MANGVSVESPAVESGIRCCQTSIQELVTSIKKLSHSYQMAGAGGWHDQKYKELGIILHECCQAMEVPARELQDCLVKLEALLKTIQKYESTGL</sequence>
<accession>A0A6N2R3D9</accession>
<dbReference type="EMBL" id="CACRST010000006">
    <property type="protein sequence ID" value="VYS74799.1"/>
    <property type="molecule type" value="Genomic_DNA"/>
</dbReference>
<gene>
    <name evidence="1" type="ORF">BGLFYP119_00413</name>
</gene>
<reference evidence="1" key="1">
    <citation type="submission" date="2019-11" db="EMBL/GenBank/DDBJ databases">
        <authorList>
            <person name="Feng L."/>
        </authorList>
    </citation>
    <scope>NUCLEOTIDE SEQUENCE</scope>
    <source>
        <strain evidence="1">BgluceraseaLFYP119</strain>
    </source>
</reference>
<dbReference type="AlphaFoldDB" id="A0A6N2R3D9"/>
<evidence type="ECO:0000313" key="1">
    <source>
        <dbReference type="EMBL" id="VYS74799.1"/>
    </source>
</evidence>
<name>A0A6N2R3D9_9FIRM</name>